<dbReference type="EMBL" id="VSRR010004834">
    <property type="protein sequence ID" value="MPC40843.1"/>
    <property type="molecule type" value="Genomic_DNA"/>
</dbReference>
<accession>A0A5B7F6Z6</accession>
<gene>
    <name evidence="1" type="ORF">E2C01_034416</name>
</gene>
<sequence>MMSSIQTATTSAGELKAKRSRISLFIEKKLVTVKCQEGGNGANFITRTLQLPQSTVSIVIKQAASVKKACETAFILTPSTR</sequence>
<evidence type="ECO:0008006" key="3">
    <source>
        <dbReference type="Google" id="ProtNLM"/>
    </source>
</evidence>
<dbReference type="Proteomes" id="UP000324222">
    <property type="component" value="Unassembled WGS sequence"/>
</dbReference>
<organism evidence="1 2">
    <name type="scientific">Portunus trituberculatus</name>
    <name type="common">Swimming crab</name>
    <name type="synonym">Neptunus trituberculatus</name>
    <dbReference type="NCBI Taxonomy" id="210409"/>
    <lineage>
        <taxon>Eukaryota</taxon>
        <taxon>Metazoa</taxon>
        <taxon>Ecdysozoa</taxon>
        <taxon>Arthropoda</taxon>
        <taxon>Crustacea</taxon>
        <taxon>Multicrustacea</taxon>
        <taxon>Malacostraca</taxon>
        <taxon>Eumalacostraca</taxon>
        <taxon>Eucarida</taxon>
        <taxon>Decapoda</taxon>
        <taxon>Pleocyemata</taxon>
        <taxon>Brachyura</taxon>
        <taxon>Eubrachyura</taxon>
        <taxon>Portunoidea</taxon>
        <taxon>Portunidae</taxon>
        <taxon>Portuninae</taxon>
        <taxon>Portunus</taxon>
    </lineage>
</organism>
<protein>
    <recommendedName>
        <fullName evidence="3">HTH psq-type domain-containing protein</fullName>
    </recommendedName>
</protein>
<evidence type="ECO:0000313" key="1">
    <source>
        <dbReference type="EMBL" id="MPC40843.1"/>
    </source>
</evidence>
<comment type="caution">
    <text evidence="1">The sequence shown here is derived from an EMBL/GenBank/DDBJ whole genome shotgun (WGS) entry which is preliminary data.</text>
</comment>
<name>A0A5B7F6Z6_PORTR</name>
<evidence type="ECO:0000313" key="2">
    <source>
        <dbReference type="Proteomes" id="UP000324222"/>
    </source>
</evidence>
<reference evidence="1 2" key="1">
    <citation type="submission" date="2019-05" db="EMBL/GenBank/DDBJ databases">
        <title>Another draft genome of Portunus trituberculatus and its Hox gene families provides insights of decapod evolution.</title>
        <authorList>
            <person name="Jeong J.-H."/>
            <person name="Song I."/>
            <person name="Kim S."/>
            <person name="Choi T."/>
            <person name="Kim D."/>
            <person name="Ryu S."/>
            <person name="Kim W."/>
        </authorList>
    </citation>
    <scope>NUCLEOTIDE SEQUENCE [LARGE SCALE GENOMIC DNA]</scope>
    <source>
        <tissue evidence="1">Muscle</tissue>
    </source>
</reference>
<dbReference type="AlphaFoldDB" id="A0A5B7F6Z6"/>
<proteinExistence type="predicted"/>
<keyword evidence="2" id="KW-1185">Reference proteome</keyword>